<sequence length="331" mass="36982">MSGKVALITGASSGIGLALAERVLTAHPGIHLCLACRNQRRGEAAVATLKLSHPGAEIDLVLVDVSRVSSVQQAVVEIKMRYQRLDYLFLNAGVMGETRVNWTNFWKGLFSENVFHMFHTGIGLLEHKDQVTEEGLQMVFATNIFGHFVMIKELEDILGGSQPTQVIWSSSSNACKDTFSFDDIQHRRGTSAYSSSKYATDMLSLALNKTLNKKNIYSHVTNPGIVMSNMTHGIMPSWFWTLAMPILFLLRFFICSATIDTYSGSESLVWVSQQDPKSLDSTFKYHSSVTGFGKLYTTPKKLTDLDEESSLRLLEQLEQLNETVQRKLKSQ</sequence>
<keyword evidence="7 32" id="KW-1133">Transmembrane helix</keyword>
<name>A0A1S3GZ76_LINAN</name>
<comment type="subcellular location">
    <subcellularLocation>
        <location evidence="1">Endoplasmic reticulum membrane</location>
        <topology evidence="1">Single-pass membrane protein</topology>
    </subcellularLocation>
</comment>
<comment type="pathway">
    <text evidence="13">Steroid biosynthesis; zymosterol biosynthesis; zymosterol from lanosterol: step 5/6.</text>
</comment>
<evidence type="ECO:0000256" key="1">
    <source>
        <dbReference type="ARBA" id="ARBA00004389"/>
    </source>
</evidence>
<evidence type="ECO:0000256" key="8">
    <source>
        <dbReference type="ARBA" id="ARBA00023002"/>
    </source>
</evidence>
<comment type="catalytic activity">
    <reaction evidence="22">
        <text>4alpha-methyl-5alpha-cholest-8-en-3-one + NADPH + H(+) = 4alpha-methyl-5alpha-cholest-8-en-3beta-ol + NADP(+)</text>
        <dbReference type="Rhea" id="RHEA:46832"/>
        <dbReference type="ChEBI" id="CHEBI:15378"/>
        <dbReference type="ChEBI" id="CHEBI:57783"/>
        <dbReference type="ChEBI" id="CHEBI:58349"/>
        <dbReference type="ChEBI" id="CHEBI:87050"/>
        <dbReference type="ChEBI" id="CHEBI:87051"/>
    </reaction>
    <physiologicalReaction direction="left-to-right" evidence="22">
        <dbReference type="Rhea" id="RHEA:46833"/>
    </physiologicalReaction>
</comment>
<dbReference type="OrthoDB" id="9989144at2759"/>
<keyword evidence="2" id="KW-0444">Lipid biosynthesis</keyword>
<dbReference type="SUPFAM" id="SSF51735">
    <property type="entry name" value="NAD(P)-binding Rossmann-fold domains"/>
    <property type="match status" value="1"/>
</dbReference>
<evidence type="ECO:0000256" key="29">
    <source>
        <dbReference type="ARBA" id="ARBA00081545"/>
    </source>
</evidence>
<evidence type="ECO:0000256" key="13">
    <source>
        <dbReference type="ARBA" id="ARBA00023589"/>
    </source>
</evidence>
<comment type="catalytic activity">
    <reaction evidence="19">
        <text>5alpha-androstane-3beta,17beta-diol + NADP(+) = 17beta-hydroxy-5alpha-androstan-3-one + NADPH + H(+)</text>
        <dbReference type="Rhea" id="RHEA:16297"/>
        <dbReference type="ChEBI" id="CHEBI:15378"/>
        <dbReference type="ChEBI" id="CHEBI:16330"/>
        <dbReference type="ChEBI" id="CHEBI:18329"/>
        <dbReference type="ChEBI" id="CHEBI:57783"/>
        <dbReference type="ChEBI" id="CHEBI:58349"/>
        <dbReference type="EC" id="1.1.1.210"/>
    </reaction>
    <physiologicalReaction direction="right-to-left" evidence="19">
        <dbReference type="Rhea" id="RHEA:16299"/>
    </physiologicalReaction>
</comment>
<evidence type="ECO:0000256" key="30">
    <source>
        <dbReference type="ARBA" id="ARBA00083156"/>
    </source>
</evidence>
<keyword evidence="8" id="KW-0560">Oxidoreductase</keyword>
<dbReference type="GO" id="GO:0006695">
    <property type="term" value="P:cholesterol biosynthetic process"/>
    <property type="evidence" value="ECO:0007669"/>
    <property type="project" value="TreeGrafter"/>
</dbReference>
<organism evidence="33 34">
    <name type="scientific">Lingula anatina</name>
    <name type="common">Brachiopod</name>
    <name type="synonym">Lingula unguis</name>
    <dbReference type="NCBI Taxonomy" id="7574"/>
    <lineage>
        <taxon>Eukaryota</taxon>
        <taxon>Metazoa</taxon>
        <taxon>Spiralia</taxon>
        <taxon>Lophotrochozoa</taxon>
        <taxon>Brachiopoda</taxon>
        <taxon>Linguliformea</taxon>
        <taxon>Lingulata</taxon>
        <taxon>Lingulida</taxon>
        <taxon>Linguloidea</taxon>
        <taxon>Lingulidae</taxon>
        <taxon>Lingula</taxon>
    </lineage>
</organism>
<evidence type="ECO:0000256" key="23">
    <source>
        <dbReference type="ARBA" id="ARBA00052450"/>
    </source>
</evidence>
<evidence type="ECO:0000256" key="15">
    <source>
        <dbReference type="ARBA" id="ARBA00023621"/>
    </source>
</evidence>
<evidence type="ECO:0000256" key="22">
    <source>
        <dbReference type="ARBA" id="ARBA00052448"/>
    </source>
</evidence>
<comment type="catalytic activity">
    <reaction evidence="23">
        <text>17beta-estradiol + NADP(+) = estrone + NADPH + H(+)</text>
        <dbReference type="Rhea" id="RHEA:24616"/>
        <dbReference type="ChEBI" id="CHEBI:15378"/>
        <dbReference type="ChEBI" id="CHEBI:16469"/>
        <dbReference type="ChEBI" id="CHEBI:17263"/>
        <dbReference type="ChEBI" id="CHEBI:57783"/>
        <dbReference type="ChEBI" id="CHEBI:58349"/>
        <dbReference type="EC" id="1.1.1.62"/>
    </reaction>
    <physiologicalReaction direction="right-to-left" evidence="23">
        <dbReference type="Rhea" id="RHEA:24618"/>
    </physiologicalReaction>
</comment>
<dbReference type="EC" id="1.1.1.270" evidence="15"/>
<keyword evidence="5" id="KW-0521">NADP</keyword>
<evidence type="ECO:0000313" key="33">
    <source>
        <dbReference type="Proteomes" id="UP000085678"/>
    </source>
</evidence>
<comment type="subunit">
    <text evidence="25">Binds to the short form of prolactin receptor.</text>
</comment>
<keyword evidence="10" id="KW-0443">Lipid metabolism</keyword>
<keyword evidence="12" id="KW-0325">Glycoprotein</keyword>
<comment type="similarity">
    <text evidence="14">Belongs to the short-chain dehydrogenases/reductases (SDR) family. ERG27 subfamily.</text>
</comment>
<evidence type="ECO:0000256" key="24">
    <source>
        <dbReference type="ARBA" id="ARBA00052561"/>
    </source>
</evidence>
<feature type="transmembrane region" description="Helical" evidence="32">
    <location>
        <begin position="238"/>
        <end position="259"/>
    </location>
</feature>
<evidence type="ECO:0000256" key="2">
    <source>
        <dbReference type="ARBA" id="ARBA00022516"/>
    </source>
</evidence>
<dbReference type="EC" id="1.1.1.210" evidence="26"/>
<dbReference type="PANTHER" id="PTHR44442:SF1">
    <property type="entry name" value="3-KETO-STEROID REDUCTASE_17-BETA-HYDROXYSTEROID DEHYDROGENASE 7"/>
    <property type="match status" value="1"/>
</dbReference>
<dbReference type="STRING" id="7574.A0A1S3GZ76"/>
<keyword evidence="33" id="KW-1185">Reference proteome</keyword>
<evidence type="ECO:0000256" key="18">
    <source>
        <dbReference type="ARBA" id="ARBA00050673"/>
    </source>
</evidence>
<evidence type="ECO:0000256" key="12">
    <source>
        <dbReference type="ARBA" id="ARBA00023180"/>
    </source>
</evidence>
<dbReference type="AlphaFoldDB" id="A0A1S3GZ76"/>
<evidence type="ECO:0000256" key="19">
    <source>
        <dbReference type="ARBA" id="ARBA00051795"/>
    </source>
</evidence>
<evidence type="ECO:0000256" key="4">
    <source>
        <dbReference type="ARBA" id="ARBA00022824"/>
    </source>
</evidence>
<evidence type="ECO:0000256" key="7">
    <source>
        <dbReference type="ARBA" id="ARBA00022989"/>
    </source>
</evidence>
<dbReference type="Proteomes" id="UP000085678">
    <property type="component" value="Unplaced"/>
</dbReference>
<comment type="catalytic activity">
    <reaction evidence="20">
        <text>a 3beta-hydroxysteroid + NADP(+) = a 3-oxosteroid + NADPH + H(+)</text>
        <dbReference type="Rhea" id="RHEA:34787"/>
        <dbReference type="ChEBI" id="CHEBI:15378"/>
        <dbReference type="ChEBI" id="CHEBI:36836"/>
        <dbReference type="ChEBI" id="CHEBI:47788"/>
        <dbReference type="ChEBI" id="CHEBI:57783"/>
        <dbReference type="ChEBI" id="CHEBI:58349"/>
        <dbReference type="EC" id="1.1.1.270"/>
    </reaction>
    <physiologicalReaction direction="right-to-left" evidence="20">
        <dbReference type="Rhea" id="RHEA:34789"/>
    </physiologicalReaction>
</comment>
<reference evidence="34" key="1">
    <citation type="submission" date="2025-08" db="UniProtKB">
        <authorList>
            <consortium name="RefSeq"/>
        </authorList>
    </citation>
    <scope>IDENTIFICATION</scope>
    <source>
        <tissue evidence="34">Gonads</tissue>
    </source>
</reference>
<protein>
    <recommendedName>
        <fullName evidence="27">3-keto-steroid reductase/17-beta-hydroxysteroid dehydrogenase 7</fullName>
        <ecNumber evidence="26">1.1.1.210</ecNumber>
        <ecNumber evidence="15">1.1.1.270</ecNumber>
    </recommendedName>
    <alternativeName>
        <fullName evidence="29">17-beta-hydroxysteroid dehydrogenase 7</fullName>
    </alternativeName>
    <alternativeName>
        <fullName evidence="30">3-keto-steroid reductase</fullName>
    </alternativeName>
    <alternativeName>
        <fullName evidence="28">Dihydrotestosterone oxidoreductase</fullName>
    </alternativeName>
    <alternativeName>
        <fullName evidence="31">Estradiol 17-beta-dehydrogenase 7</fullName>
    </alternativeName>
</protein>
<dbReference type="Gene3D" id="3.40.50.720">
    <property type="entry name" value="NAD(P)-binding Rossmann-like Domain"/>
    <property type="match status" value="1"/>
</dbReference>
<evidence type="ECO:0000256" key="26">
    <source>
        <dbReference type="ARBA" id="ARBA00066807"/>
    </source>
</evidence>
<dbReference type="Pfam" id="PF00106">
    <property type="entry name" value="adh_short"/>
    <property type="match status" value="2"/>
</dbReference>
<keyword evidence="6" id="KW-0752">Steroid biosynthesis</keyword>
<keyword evidence="3 32" id="KW-0812">Transmembrane</keyword>
<evidence type="ECO:0000256" key="5">
    <source>
        <dbReference type="ARBA" id="ARBA00022857"/>
    </source>
</evidence>
<gene>
    <name evidence="34" type="primary">LOC106150742</name>
</gene>
<comment type="catalytic activity">
    <reaction evidence="17">
        <text>3-dehydro-4alpha-methylzymosterol + NADPH + H(+) = 4alpha-methylzymosterol + NADP(+)</text>
        <dbReference type="Rhea" id="RHEA:36379"/>
        <dbReference type="ChEBI" id="CHEBI:1949"/>
        <dbReference type="ChEBI" id="CHEBI:15378"/>
        <dbReference type="ChEBI" id="CHEBI:57783"/>
        <dbReference type="ChEBI" id="CHEBI:58349"/>
        <dbReference type="ChEBI" id="CHEBI:136486"/>
        <dbReference type="EC" id="1.1.1.270"/>
    </reaction>
    <physiologicalReaction direction="left-to-right" evidence="17">
        <dbReference type="Rhea" id="RHEA:36380"/>
    </physiologicalReaction>
</comment>
<evidence type="ECO:0000313" key="34">
    <source>
        <dbReference type="RefSeq" id="XP_013379180.1"/>
    </source>
</evidence>
<dbReference type="InterPro" id="IPR052834">
    <property type="entry name" value="3KSR/17beta-HSD"/>
</dbReference>
<dbReference type="GeneID" id="106150742"/>
<dbReference type="KEGG" id="lak:106150742"/>
<dbReference type="InParanoid" id="A0A1S3GZ76"/>
<comment type="catalytic activity">
    <reaction evidence="18">
        <text>5alpha-cholest-8-en-3-one + NADPH + H(+) = 5alpha-cholest-8-en-3beta-ol + NADP(+)</text>
        <dbReference type="Rhea" id="RHEA:46852"/>
        <dbReference type="ChEBI" id="CHEBI:15378"/>
        <dbReference type="ChEBI" id="CHEBI:16608"/>
        <dbReference type="ChEBI" id="CHEBI:57783"/>
        <dbReference type="ChEBI" id="CHEBI:58349"/>
        <dbReference type="ChEBI" id="CHEBI:87056"/>
    </reaction>
    <physiologicalReaction direction="left-to-right" evidence="18">
        <dbReference type="Rhea" id="RHEA:46853"/>
    </physiologicalReaction>
</comment>
<evidence type="ECO:0000256" key="10">
    <source>
        <dbReference type="ARBA" id="ARBA00023098"/>
    </source>
</evidence>
<dbReference type="PRINTS" id="PR00081">
    <property type="entry name" value="GDHRDH"/>
</dbReference>
<keyword evidence="9" id="KW-0520">NAD</keyword>
<comment type="pathway">
    <text evidence="16">Steroid biosynthesis; estrogen biosynthesis.</text>
</comment>
<dbReference type="FunFam" id="3.40.50.720:FF:000289">
    <property type="entry name" value="Hydroxysteroid 17-beta dehydrogenase 7"/>
    <property type="match status" value="1"/>
</dbReference>
<dbReference type="InterPro" id="IPR002347">
    <property type="entry name" value="SDR_fam"/>
</dbReference>
<proteinExistence type="inferred from homology"/>
<evidence type="ECO:0000256" key="28">
    <source>
        <dbReference type="ARBA" id="ARBA00077091"/>
    </source>
</evidence>
<evidence type="ECO:0000256" key="9">
    <source>
        <dbReference type="ARBA" id="ARBA00023027"/>
    </source>
</evidence>
<evidence type="ECO:0000256" key="32">
    <source>
        <dbReference type="SAM" id="Phobius"/>
    </source>
</evidence>
<dbReference type="PANTHER" id="PTHR44442">
    <property type="entry name" value="3-KETO-STEROID REDUCTASE"/>
    <property type="match status" value="1"/>
</dbReference>
<keyword evidence="4" id="KW-0256">Endoplasmic reticulum</keyword>
<evidence type="ECO:0000256" key="6">
    <source>
        <dbReference type="ARBA" id="ARBA00022955"/>
    </source>
</evidence>
<evidence type="ECO:0000256" key="11">
    <source>
        <dbReference type="ARBA" id="ARBA00023136"/>
    </source>
</evidence>
<evidence type="ECO:0000256" key="21">
    <source>
        <dbReference type="ARBA" id="ARBA00052439"/>
    </source>
</evidence>
<accession>A0A1S3GZ76</accession>
<evidence type="ECO:0000256" key="16">
    <source>
        <dbReference type="ARBA" id="ARBA00037929"/>
    </source>
</evidence>
<evidence type="ECO:0000256" key="14">
    <source>
        <dbReference type="ARBA" id="ARBA00023593"/>
    </source>
</evidence>
<dbReference type="RefSeq" id="XP_013379180.1">
    <property type="nucleotide sequence ID" value="XM_013523726.1"/>
</dbReference>
<evidence type="ECO:0000256" key="20">
    <source>
        <dbReference type="ARBA" id="ARBA00051929"/>
    </source>
</evidence>
<evidence type="ECO:0000256" key="27">
    <source>
        <dbReference type="ARBA" id="ARBA00071031"/>
    </source>
</evidence>
<dbReference type="InterPro" id="IPR036291">
    <property type="entry name" value="NAD(P)-bd_dom_sf"/>
</dbReference>
<evidence type="ECO:0000256" key="31">
    <source>
        <dbReference type="ARBA" id="ARBA00083257"/>
    </source>
</evidence>
<evidence type="ECO:0000256" key="17">
    <source>
        <dbReference type="ARBA" id="ARBA00048246"/>
    </source>
</evidence>
<evidence type="ECO:0000256" key="3">
    <source>
        <dbReference type="ARBA" id="ARBA00022692"/>
    </source>
</evidence>
<keyword evidence="11 32" id="KW-0472">Membrane</keyword>
<comment type="catalytic activity">
    <reaction evidence="24">
        <text>zymosterone + NADPH + H(+) = zymosterol + NADP(+)</text>
        <dbReference type="Rhea" id="RHEA:33459"/>
        <dbReference type="ChEBI" id="CHEBI:15378"/>
        <dbReference type="ChEBI" id="CHEBI:18252"/>
        <dbReference type="ChEBI" id="CHEBI:52386"/>
        <dbReference type="ChEBI" id="CHEBI:57783"/>
        <dbReference type="ChEBI" id="CHEBI:58349"/>
    </reaction>
    <physiologicalReaction direction="left-to-right" evidence="24">
        <dbReference type="Rhea" id="RHEA:33460"/>
    </physiologicalReaction>
</comment>
<dbReference type="GO" id="GO:0000253">
    <property type="term" value="F:3-beta-hydroxysteroid 3-dehydrogenase (NADP+) activity"/>
    <property type="evidence" value="ECO:0007669"/>
    <property type="project" value="UniProtKB-EC"/>
</dbReference>
<dbReference type="GO" id="GO:0047024">
    <property type="term" value="F:5-alpha-androstane-3-beta,17-beta-diol dehydrogenase (NADP+) activity"/>
    <property type="evidence" value="ECO:0007669"/>
    <property type="project" value="UniProtKB-EC"/>
</dbReference>
<evidence type="ECO:0000256" key="25">
    <source>
        <dbReference type="ARBA" id="ARBA00063141"/>
    </source>
</evidence>
<dbReference type="GO" id="GO:0005789">
    <property type="term" value="C:endoplasmic reticulum membrane"/>
    <property type="evidence" value="ECO:0007669"/>
    <property type="project" value="UniProtKB-SubCell"/>
</dbReference>
<dbReference type="GO" id="GO:0004303">
    <property type="term" value="F:estradiol 17-beta-dehydrogenase [NAD(P)+] activity"/>
    <property type="evidence" value="ECO:0007669"/>
    <property type="project" value="UniProtKB-EC"/>
</dbReference>
<comment type="catalytic activity">
    <reaction evidence="21">
        <text>4alpha-methyl-5alpha-cholest-7-en-3beta-ol + NADP(+) = 4alpha-methyl-5alpha-cholest-7-en-3-one + NADPH + H(+)</text>
        <dbReference type="Rhea" id="RHEA:18409"/>
        <dbReference type="ChEBI" id="CHEBI:15378"/>
        <dbReference type="ChEBI" id="CHEBI:16495"/>
        <dbReference type="ChEBI" id="CHEBI:18378"/>
        <dbReference type="ChEBI" id="CHEBI:57783"/>
        <dbReference type="ChEBI" id="CHEBI:58349"/>
        <dbReference type="EC" id="1.1.1.270"/>
    </reaction>
    <physiologicalReaction direction="right-to-left" evidence="21">
        <dbReference type="Rhea" id="RHEA:18411"/>
    </physiologicalReaction>
</comment>
<dbReference type="GO" id="GO:0006703">
    <property type="term" value="P:estrogen biosynthetic process"/>
    <property type="evidence" value="ECO:0007669"/>
    <property type="project" value="UniProtKB-ARBA"/>
</dbReference>